<proteinExistence type="predicted"/>
<name>A0A423Q239_9GAMM</name>
<evidence type="ECO:0000259" key="1">
    <source>
        <dbReference type="Pfam" id="PF12697"/>
    </source>
</evidence>
<dbReference type="InterPro" id="IPR000073">
    <property type="entry name" value="AB_hydrolase_1"/>
</dbReference>
<organism evidence="2 3">
    <name type="scientific">Salinisphaera japonica YTM-1</name>
    <dbReference type="NCBI Taxonomy" id="1209778"/>
    <lineage>
        <taxon>Bacteria</taxon>
        <taxon>Pseudomonadati</taxon>
        <taxon>Pseudomonadota</taxon>
        <taxon>Gammaproteobacteria</taxon>
        <taxon>Salinisphaerales</taxon>
        <taxon>Salinisphaeraceae</taxon>
        <taxon>Salinisphaera</taxon>
    </lineage>
</organism>
<gene>
    <name evidence="2" type="ORF">SAJA_00315</name>
</gene>
<evidence type="ECO:0000313" key="3">
    <source>
        <dbReference type="Proteomes" id="UP000285310"/>
    </source>
</evidence>
<dbReference type="Proteomes" id="UP000285310">
    <property type="component" value="Unassembled WGS sequence"/>
</dbReference>
<dbReference type="SUPFAM" id="SSF53474">
    <property type="entry name" value="alpha/beta-Hydrolases"/>
    <property type="match status" value="1"/>
</dbReference>
<dbReference type="EMBL" id="AYKG01000001">
    <property type="protein sequence ID" value="ROO32726.1"/>
    <property type="molecule type" value="Genomic_DNA"/>
</dbReference>
<dbReference type="InterPro" id="IPR029058">
    <property type="entry name" value="AB_hydrolase_fold"/>
</dbReference>
<dbReference type="Gene3D" id="3.40.50.1820">
    <property type="entry name" value="alpha/beta hydrolase"/>
    <property type="match status" value="1"/>
</dbReference>
<dbReference type="Pfam" id="PF12697">
    <property type="entry name" value="Abhydrolase_6"/>
    <property type="match status" value="1"/>
</dbReference>
<keyword evidence="3" id="KW-1185">Reference proteome</keyword>
<protein>
    <recommendedName>
        <fullName evidence="1">AB hydrolase-1 domain-containing protein</fullName>
    </recommendedName>
</protein>
<feature type="domain" description="AB hydrolase-1" evidence="1">
    <location>
        <begin position="10"/>
        <end position="137"/>
    </location>
</feature>
<accession>A0A423Q239</accession>
<dbReference type="RefSeq" id="WP_245963180.1">
    <property type="nucleotide sequence ID" value="NZ_AYKG01000001.1"/>
</dbReference>
<dbReference type="AlphaFoldDB" id="A0A423Q239"/>
<comment type="caution">
    <text evidence="2">The sequence shown here is derived from an EMBL/GenBank/DDBJ whole genome shotgun (WGS) entry which is preliminary data.</text>
</comment>
<evidence type="ECO:0000313" key="2">
    <source>
        <dbReference type="EMBL" id="ROO32726.1"/>
    </source>
</evidence>
<sequence length="173" mass="18784">MSDHYMQPAVVFSHGKESGPWGSKITRLAKSAEALGYRVASIDYQGEDDPAARLDRLLAHNPQGTPLVLVGSSMGGYVSAMAAARLNPTALFLMAPALYMDGYPGDPAGCPRDTEIVHGWDDDIVPLASSLAFAKRRRARLHLVADGHRLAESLDFIDALFRAQLLRVRPVDD</sequence>
<reference evidence="2 3" key="1">
    <citation type="submission" date="2013-10" db="EMBL/GenBank/DDBJ databases">
        <title>Salinisphaera japonica YTM-1 Genome Sequencing.</title>
        <authorList>
            <person name="Lai Q."/>
            <person name="Li C."/>
            <person name="Shao Z."/>
        </authorList>
    </citation>
    <scope>NUCLEOTIDE SEQUENCE [LARGE SCALE GENOMIC DNA]</scope>
    <source>
        <strain evidence="2 3">YTM-1</strain>
    </source>
</reference>
<dbReference type="InParanoid" id="A0A423Q239"/>